<dbReference type="GO" id="GO:0016020">
    <property type="term" value="C:membrane"/>
    <property type="evidence" value="ECO:0007669"/>
    <property type="project" value="UniProtKB-SubCell"/>
</dbReference>
<comment type="caution">
    <text evidence="14">The sequence shown here is derived from an EMBL/GenBank/DDBJ whole genome shotgun (WGS) entry which is preliminary data.</text>
</comment>
<evidence type="ECO:0000313" key="15">
    <source>
        <dbReference type="Proteomes" id="UP000547973"/>
    </source>
</evidence>
<evidence type="ECO:0000256" key="11">
    <source>
        <dbReference type="NCBIfam" id="TIGR00560"/>
    </source>
</evidence>
<dbReference type="Gene3D" id="1.20.120.1760">
    <property type="match status" value="1"/>
</dbReference>
<feature type="transmembrane region" description="Helical" evidence="13">
    <location>
        <begin position="6"/>
        <end position="25"/>
    </location>
</feature>
<gene>
    <name evidence="14" type="ORF">BKA03_001919</name>
</gene>
<evidence type="ECO:0000256" key="9">
    <source>
        <dbReference type="ARBA" id="ARBA00023209"/>
    </source>
</evidence>
<accession>A0A7Y9ZD78</accession>
<keyword evidence="4 12" id="KW-0808">Transferase</keyword>
<keyword evidence="5 13" id="KW-0812">Transmembrane</keyword>
<keyword evidence="10" id="KW-1208">Phospholipid metabolism</keyword>
<evidence type="ECO:0000313" key="14">
    <source>
        <dbReference type="EMBL" id="NYI41800.1"/>
    </source>
</evidence>
<dbReference type="Pfam" id="PF01066">
    <property type="entry name" value="CDP-OH_P_transf"/>
    <property type="match status" value="1"/>
</dbReference>
<evidence type="ECO:0000256" key="13">
    <source>
        <dbReference type="SAM" id="Phobius"/>
    </source>
</evidence>
<reference evidence="14 15" key="1">
    <citation type="submission" date="2020-07" db="EMBL/GenBank/DDBJ databases">
        <title>Sequencing the genomes of 1000 actinobacteria strains.</title>
        <authorList>
            <person name="Klenk H.-P."/>
        </authorList>
    </citation>
    <scope>NUCLEOTIDE SEQUENCE [LARGE SCALE GENOMIC DNA]</scope>
    <source>
        <strain evidence="14 15">DSM 19970</strain>
    </source>
</reference>
<dbReference type="InterPro" id="IPR004570">
    <property type="entry name" value="Phosphatidylglycerol_P_synth"/>
</dbReference>
<evidence type="ECO:0000256" key="5">
    <source>
        <dbReference type="ARBA" id="ARBA00022692"/>
    </source>
</evidence>
<keyword evidence="7" id="KW-0443">Lipid metabolism</keyword>
<evidence type="ECO:0000256" key="3">
    <source>
        <dbReference type="ARBA" id="ARBA00022516"/>
    </source>
</evidence>
<protein>
    <recommendedName>
        <fullName evidence="11">CDP-diacylglycerol--glycerol-3-phosphate 3-phosphatidyltransferase</fullName>
        <ecNumber evidence="11">2.7.8.5</ecNumber>
    </recommendedName>
</protein>
<dbReference type="PANTHER" id="PTHR14269">
    <property type="entry name" value="CDP-DIACYLGLYCEROL--GLYCEROL-3-PHOSPHATE 3-PHOSPHATIDYLTRANSFERASE-RELATED"/>
    <property type="match status" value="1"/>
</dbReference>
<dbReference type="AlphaFoldDB" id="A0A7Y9ZD78"/>
<keyword evidence="8 13" id="KW-0472">Membrane</keyword>
<evidence type="ECO:0000256" key="1">
    <source>
        <dbReference type="ARBA" id="ARBA00004141"/>
    </source>
</evidence>
<evidence type="ECO:0000256" key="2">
    <source>
        <dbReference type="ARBA" id="ARBA00010441"/>
    </source>
</evidence>
<comment type="subcellular location">
    <subcellularLocation>
        <location evidence="1">Membrane</location>
        <topology evidence="1">Multi-pass membrane protein</topology>
    </subcellularLocation>
</comment>
<feature type="transmembrane region" description="Helical" evidence="13">
    <location>
        <begin position="154"/>
        <end position="172"/>
    </location>
</feature>
<evidence type="ECO:0000256" key="12">
    <source>
        <dbReference type="RuleBase" id="RU003750"/>
    </source>
</evidence>
<dbReference type="OrthoDB" id="9796672at2"/>
<proteinExistence type="inferred from homology"/>
<evidence type="ECO:0000256" key="4">
    <source>
        <dbReference type="ARBA" id="ARBA00022679"/>
    </source>
</evidence>
<dbReference type="InterPro" id="IPR048254">
    <property type="entry name" value="CDP_ALCOHOL_P_TRANSF_CS"/>
</dbReference>
<dbReference type="Proteomes" id="UP000547973">
    <property type="component" value="Unassembled WGS sequence"/>
</dbReference>
<evidence type="ECO:0000256" key="8">
    <source>
        <dbReference type="ARBA" id="ARBA00023136"/>
    </source>
</evidence>
<name>A0A7Y9ZD78_9MICO</name>
<dbReference type="EMBL" id="JACBZO010000001">
    <property type="protein sequence ID" value="NYI41800.1"/>
    <property type="molecule type" value="Genomic_DNA"/>
</dbReference>
<keyword evidence="6 13" id="KW-1133">Transmembrane helix</keyword>
<dbReference type="NCBIfam" id="TIGR00560">
    <property type="entry name" value="pgsA"/>
    <property type="match status" value="1"/>
</dbReference>
<keyword evidence="9" id="KW-0594">Phospholipid biosynthesis</keyword>
<evidence type="ECO:0000256" key="7">
    <source>
        <dbReference type="ARBA" id="ARBA00023098"/>
    </source>
</evidence>
<comment type="similarity">
    <text evidence="2 12">Belongs to the CDP-alcohol phosphatidyltransferase class-I family.</text>
</comment>
<dbReference type="RefSeq" id="WP_062075813.1">
    <property type="nucleotide sequence ID" value="NZ_BBRC01000013.1"/>
</dbReference>
<dbReference type="PIRSF" id="PIRSF000847">
    <property type="entry name" value="Phos_ph_gly_syn"/>
    <property type="match status" value="1"/>
</dbReference>
<dbReference type="GO" id="GO:0046474">
    <property type="term" value="P:glycerophospholipid biosynthetic process"/>
    <property type="evidence" value="ECO:0007669"/>
    <property type="project" value="TreeGrafter"/>
</dbReference>
<keyword evidence="15" id="KW-1185">Reference proteome</keyword>
<dbReference type="InterPro" id="IPR000462">
    <property type="entry name" value="CDP-OH_P_trans"/>
</dbReference>
<dbReference type="PROSITE" id="PS00379">
    <property type="entry name" value="CDP_ALCOHOL_P_TRANSF"/>
    <property type="match status" value="1"/>
</dbReference>
<dbReference type="InterPro" id="IPR050324">
    <property type="entry name" value="CDP-alcohol_PTase-I"/>
</dbReference>
<feature type="transmembrane region" description="Helical" evidence="13">
    <location>
        <begin position="37"/>
        <end position="56"/>
    </location>
</feature>
<keyword evidence="3" id="KW-0444">Lipid biosynthesis</keyword>
<evidence type="ECO:0000256" key="10">
    <source>
        <dbReference type="ARBA" id="ARBA00023264"/>
    </source>
</evidence>
<dbReference type="GO" id="GO:0008444">
    <property type="term" value="F:CDP-diacylglycerol-glycerol-3-phosphate 3-phosphatidyltransferase activity"/>
    <property type="evidence" value="ECO:0007669"/>
    <property type="project" value="UniProtKB-UniRule"/>
</dbReference>
<dbReference type="UniPathway" id="UPA00085"/>
<dbReference type="EC" id="2.7.8.5" evidence="11"/>
<sequence>MVREVPNLLTVLRLLAVPVMVACLLVDNGAQERWRWIAWLVFVLAAATDALDGYLARRWEVVSAFGKLADPLADKALVLGALVMLAVGGETPWWPLIVVAIREASVTIGRLAVARDVVIPASAGGKLKTALQVLAISMLLLPVQTTWVDAVGLWVLYASVVVAVATGVDYAWRIGRIAMRHRVFPVADTADAMGEGGHVA</sequence>
<dbReference type="PANTHER" id="PTHR14269:SF62">
    <property type="entry name" value="CDP-DIACYLGLYCEROL--GLYCEROL-3-PHOSPHATE 3-PHOSPHATIDYLTRANSFERASE 1, CHLOROPLASTIC"/>
    <property type="match status" value="1"/>
</dbReference>
<evidence type="ECO:0000256" key="6">
    <source>
        <dbReference type="ARBA" id="ARBA00022989"/>
    </source>
</evidence>
<organism evidence="14 15">
    <name type="scientific">Demequina lutea</name>
    <dbReference type="NCBI Taxonomy" id="431489"/>
    <lineage>
        <taxon>Bacteria</taxon>
        <taxon>Bacillati</taxon>
        <taxon>Actinomycetota</taxon>
        <taxon>Actinomycetes</taxon>
        <taxon>Micrococcales</taxon>
        <taxon>Demequinaceae</taxon>
        <taxon>Demequina</taxon>
    </lineage>
</organism>
<dbReference type="InterPro" id="IPR043130">
    <property type="entry name" value="CDP-OH_PTrfase_TM_dom"/>
</dbReference>
<feature type="transmembrane region" description="Helical" evidence="13">
    <location>
        <begin position="76"/>
        <end position="101"/>
    </location>
</feature>